<dbReference type="GO" id="GO:0046872">
    <property type="term" value="F:metal ion binding"/>
    <property type="evidence" value="ECO:0007669"/>
    <property type="project" value="UniProtKB-KW"/>
</dbReference>
<dbReference type="InterPro" id="IPR009056">
    <property type="entry name" value="Cyt_c-like_dom"/>
</dbReference>
<dbReference type="SUPFAM" id="SSF46626">
    <property type="entry name" value="Cytochrome c"/>
    <property type="match status" value="1"/>
</dbReference>
<organism evidence="6 7">
    <name type="scientific">Plesiocystis pacifica SIR-1</name>
    <dbReference type="NCBI Taxonomy" id="391625"/>
    <lineage>
        <taxon>Bacteria</taxon>
        <taxon>Pseudomonadati</taxon>
        <taxon>Myxococcota</taxon>
        <taxon>Polyangia</taxon>
        <taxon>Nannocystales</taxon>
        <taxon>Nannocystaceae</taxon>
        <taxon>Plesiocystis</taxon>
    </lineage>
</organism>
<keyword evidence="7" id="KW-1185">Reference proteome</keyword>
<dbReference type="PIRSF" id="PIRSF028099">
    <property type="entry name" value="DUF1111"/>
    <property type="match status" value="1"/>
</dbReference>
<keyword evidence="2 4" id="KW-0479">Metal-binding</keyword>
<dbReference type="RefSeq" id="WP_006973370.1">
    <property type="nucleotide sequence ID" value="NZ_ABCS01000045.1"/>
</dbReference>
<dbReference type="InterPro" id="IPR036909">
    <property type="entry name" value="Cyt_c-like_dom_sf"/>
</dbReference>
<dbReference type="Gene3D" id="1.10.760.10">
    <property type="entry name" value="Cytochrome c-like domain"/>
    <property type="match status" value="1"/>
</dbReference>
<dbReference type="GO" id="GO:0009055">
    <property type="term" value="F:electron transfer activity"/>
    <property type="evidence" value="ECO:0007669"/>
    <property type="project" value="InterPro"/>
</dbReference>
<evidence type="ECO:0000256" key="1">
    <source>
        <dbReference type="ARBA" id="ARBA00022617"/>
    </source>
</evidence>
<keyword evidence="3 4" id="KW-0408">Iron</keyword>
<dbReference type="InterPro" id="IPR051395">
    <property type="entry name" value="Cytochrome_c_Peroxidase/MauG"/>
</dbReference>
<evidence type="ECO:0000256" key="2">
    <source>
        <dbReference type="ARBA" id="ARBA00022723"/>
    </source>
</evidence>
<evidence type="ECO:0000313" key="6">
    <source>
        <dbReference type="EMBL" id="EDM77483.1"/>
    </source>
</evidence>
<dbReference type="STRING" id="391625.PPSIR1_24904"/>
<gene>
    <name evidence="6" type="ORF">PPSIR1_24904</name>
</gene>
<dbReference type="GO" id="GO:0004130">
    <property type="term" value="F:cytochrome-c peroxidase activity"/>
    <property type="evidence" value="ECO:0007669"/>
    <property type="project" value="TreeGrafter"/>
</dbReference>
<dbReference type="PROSITE" id="PS51257">
    <property type="entry name" value="PROKAR_LIPOPROTEIN"/>
    <property type="match status" value="1"/>
</dbReference>
<evidence type="ECO:0000256" key="4">
    <source>
        <dbReference type="PROSITE-ProRule" id="PRU00433"/>
    </source>
</evidence>
<dbReference type="PANTHER" id="PTHR30600">
    <property type="entry name" value="CYTOCHROME C PEROXIDASE-RELATED"/>
    <property type="match status" value="1"/>
</dbReference>
<dbReference type="PANTHER" id="PTHR30600:SF4">
    <property type="entry name" value="CYTOCHROME C DOMAIN-CONTAINING PROTEIN"/>
    <property type="match status" value="1"/>
</dbReference>
<dbReference type="GO" id="GO:0020037">
    <property type="term" value="F:heme binding"/>
    <property type="evidence" value="ECO:0007669"/>
    <property type="project" value="InterPro"/>
</dbReference>
<sequence length="463" mass="49374">MLSRRHIIWASLFACACAEPEPGSGIDEALAGGGTTVFDQGSRAFSLSARNIEDEHLSGFFVGNSFFNKNWVIAPASTTARDGLGPTFNATSCSGCHFRDGRGRPPLSADEPMLSMLLRLSIPGQAEDGGPLPEPNYGGQLQPQSIPGVPAEGRAVVSWTELPGTYPDGAAYSLREPSYAFEDLAFGPLADELLFSPRVAPHMIGLGLLEAIDEDTILAAADPDDEDGDGISGRPNYPLDPISGEHLLGRFGWKANQVGLVQQNAGAFAGDIGITSMVHGEENCPPPQVECASAPTGTDAEGPELQDDLLDAVTVYSRLLAVPARREIDDPEVLLGRELFRDVGCDGCHTPMIVTGTLAGFPEVSEQTIFPYTDLLVHDMGPGLADGRPDYDADGSEWRTPPLWGVGLFDVVNDHALYLHDGRARGLEEAILWHGGEAQASRDAFTELDASDRAALVRFVHSL</sequence>
<protein>
    <recommendedName>
        <fullName evidence="5">Cytochrome c domain-containing protein</fullName>
    </recommendedName>
</protein>
<reference evidence="6 7" key="1">
    <citation type="submission" date="2007-06" db="EMBL/GenBank/DDBJ databases">
        <authorList>
            <person name="Shimkets L."/>
            <person name="Ferriera S."/>
            <person name="Johnson J."/>
            <person name="Kravitz S."/>
            <person name="Beeson K."/>
            <person name="Sutton G."/>
            <person name="Rogers Y.-H."/>
            <person name="Friedman R."/>
            <person name="Frazier M."/>
            <person name="Venter J.C."/>
        </authorList>
    </citation>
    <scope>NUCLEOTIDE SEQUENCE [LARGE SCALE GENOMIC DNA]</scope>
    <source>
        <strain evidence="6 7">SIR-1</strain>
    </source>
</reference>
<evidence type="ECO:0000256" key="3">
    <source>
        <dbReference type="ARBA" id="ARBA00023004"/>
    </source>
</evidence>
<feature type="domain" description="Cytochrome c" evidence="5">
    <location>
        <begin position="331"/>
        <end position="461"/>
    </location>
</feature>
<dbReference type="Proteomes" id="UP000005801">
    <property type="component" value="Unassembled WGS sequence"/>
</dbReference>
<comment type="caution">
    <text evidence="6">The sequence shown here is derived from an EMBL/GenBank/DDBJ whole genome shotgun (WGS) entry which is preliminary data.</text>
</comment>
<dbReference type="Pfam" id="PF06537">
    <property type="entry name" value="DHOR"/>
    <property type="match status" value="1"/>
</dbReference>
<dbReference type="PROSITE" id="PS51007">
    <property type="entry name" value="CYTC"/>
    <property type="match status" value="1"/>
</dbReference>
<dbReference type="InterPro" id="IPR010538">
    <property type="entry name" value="DHOR"/>
</dbReference>
<proteinExistence type="predicted"/>
<dbReference type="AlphaFoldDB" id="A6G9H5"/>
<dbReference type="eggNOG" id="COG3488">
    <property type="taxonomic scope" value="Bacteria"/>
</dbReference>
<keyword evidence="1 4" id="KW-0349">Heme</keyword>
<name>A6G9H5_9BACT</name>
<dbReference type="EMBL" id="ABCS01000045">
    <property type="protein sequence ID" value="EDM77483.1"/>
    <property type="molecule type" value="Genomic_DNA"/>
</dbReference>
<evidence type="ECO:0000313" key="7">
    <source>
        <dbReference type="Proteomes" id="UP000005801"/>
    </source>
</evidence>
<accession>A6G9H5</accession>
<evidence type="ECO:0000259" key="5">
    <source>
        <dbReference type="PROSITE" id="PS51007"/>
    </source>
</evidence>